<sequence>MSLPQKMRALQVEELSENYQGVRLNEIDVPQPGKGEILLKIRAGSLGFPDLLMTQGGYQHKPDLPFIPGGDVSGEIAALGDGVSAFAVGDRVVTSRLGGAFAEYNTYSAATVRKIPQHLDFASAASVGSAYLTAYVSLVRRANIQRGEWLLVHGAAGGVGLAAVDLGKHLGAKVIAAASRDDKLKVIQDKYTPDAVINSSNGFREKVKEITDGGADVIYDPVGGDVFDESVRCIAFDGRLLVVGFASGRIPEVKVNMPLIKGFSVVGVRAGEYGRQFPEKGRENMEAVWKLIEDKSVTPHAHGVYSLDDWRKAFAEMEERRVVGRVIIDPSL</sequence>
<gene>
    <name evidence="2" type="ORF">D1222_09840</name>
</gene>
<proteinExistence type="predicted"/>
<dbReference type="InterPro" id="IPR020843">
    <property type="entry name" value="ER"/>
</dbReference>
<dbReference type="InterPro" id="IPR013149">
    <property type="entry name" value="ADH-like_C"/>
</dbReference>
<dbReference type="SUPFAM" id="SSF50129">
    <property type="entry name" value="GroES-like"/>
    <property type="match status" value="1"/>
</dbReference>
<dbReference type="GO" id="GO:0016491">
    <property type="term" value="F:oxidoreductase activity"/>
    <property type="evidence" value="ECO:0007669"/>
    <property type="project" value="InterPro"/>
</dbReference>
<dbReference type="SMART" id="SM00829">
    <property type="entry name" value="PKS_ER"/>
    <property type="match status" value="1"/>
</dbReference>
<dbReference type="CDD" id="cd08241">
    <property type="entry name" value="QOR1"/>
    <property type="match status" value="1"/>
</dbReference>
<dbReference type="PANTHER" id="PTHR43677">
    <property type="entry name" value="SHORT-CHAIN DEHYDROGENASE/REDUCTASE"/>
    <property type="match status" value="1"/>
</dbReference>
<dbReference type="SUPFAM" id="SSF51735">
    <property type="entry name" value="NAD(P)-binding Rossmann-fold domains"/>
    <property type="match status" value="1"/>
</dbReference>
<dbReference type="Gene3D" id="3.40.50.720">
    <property type="entry name" value="NAD(P)-binding Rossmann-like Domain"/>
    <property type="match status" value="1"/>
</dbReference>
<dbReference type="InterPro" id="IPR011032">
    <property type="entry name" value="GroES-like_sf"/>
</dbReference>
<dbReference type="InterPro" id="IPR051397">
    <property type="entry name" value="Zn-ADH-like_protein"/>
</dbReference>
<dbReference type="Proteomes" id="UP000265845">
    <property type="component" value="Unassembled WGS sequence"/>
</dbReference>
<evidence type="ECO:0000259" key="1">
    <source>
        <dbReference type="SMART" id="SM00829"/>
    </source>
</evidence>
<dbReference type="Pfam" id="PF00107">
    <property type="entry name" value="ADH_zinc_N"/>
    <property type="match status" value="1"/>
</dbReference>
<accession>A0A399RCQ6</accession>
<dbReference type="Pfam" id="PF08240">
    <property type="entry name" value="ADH_N"/>
    <property type="match status" value="1"/>
</dbReference>
<dbReference type="PANTHER" id="PTHR43677:SF4">
    <property type="entry name" value="QUINONE OXIDOREDUCTASE-LIKE PROTEIN 2"/>
    <property type="match status" value="1"/>
</dbReference>
<reference evidence="2 3" key="1">
    <citation type="submission" date="2018-08" db="EMBL/GenBank/DDBJ databases">
        <title>Henriciella mobilis sp. nov., isolated from seawater.</title>
        <authorList>
            <person name="Cheng H."/>
            <person name="Wu Y.-H."/>
            <person name="Xu X.-W."/>
            <person name="Guo L.-L."/>
        </authorList>
    </citation>
    <scope>NUCLEOTIDE SEQUENCE [LARGE SCALE GENOMIC DNA]</scope>
    <source>
        <strain evidence="2 3">CCUG67844</strain>
    </source>
</reference>
<feature type="domain" description="Enoyl reductase (ER)" evidence="1">
    <location>
        <begin position="21"/>
        <end position="328"/>
    </location>
</feature>
<organism evidence="2 3">
    <name type="scientific">Henriciella algicola</name>
    <dbReference type="NCBI Taxonomy" id="1608422"/>
    <lineage>
        <taxon>Bacteria</taxon>
        <taxon>Pseudomonadati</taxon>
        <taxon>Pseudomonadota</taxon>
        <taxon>Alphaproteobacteria</taxon>
        <taxon>Hyphomonadales</taxon>
        <taxon>Hyphomonadaceae</taxon>
        <taxon>Henriciella</taxon>
    </lineage>
</organism>
<dbReference type="EMBL" id="QWGA01000007">
    <property type="protein sequence ID" value="RIJ29218.1"/>
    <property type="molecule type" value="Genomic_DNA"/>
</dbReference>
<dbReference type="OrthoDB" id="4190732at2"/>
<keyword evidence="3" id="KW-1185">Reference proteome</keyword>
<protein>
    <submittedName>
        <fullName evidence="2">NADPH:quinone oxidoreductase family protein</fullName>
    </submittedName>
</protein>
<dbReference type="AlphaFoldDB" id="A0A399RCQ6"/>
<dbReference type="InterPro" id="IPR036291">
    <property type="entry name" value="NAD(P)-bd_dom_sf"/>
</dbReference>
<evidence type="ECO:0000313" key="2">
    <source>
        <dbReference type="EMBL" id="RIJ29218.1"/>
    </source>
</evidence>
<comment type="caution">
    <text evidence="2">The sequence shown here is derived from an EMBL/GenBank/DDBJ whole genome shotgun (WGS) entry which is preliminary data.</text>
</comment>
<name>A0A399RCQ6_9PROT</name>
<evidence type="ECO:0000313" key="3">
    <source>
        <dbReference type="Proteomes" id="UP000265845"/>
    </source>
</evidence>
<dbReference type="Gene3D" id="3.90.180.10">
    <property type="entry name" value="Medium-chain alcohol dehydrogenases, catalytic domain"/>
    <property type="match status" value="1"/>
</dbReference>
<dbReference type="InterPro" id="IPR013154">
    <property type="entry name" value="ADH-like_N"/>
</dbReference>